<proteinExistence type="predicted"/>
<dbReference type="Proteomes" id="UP000792457">
    <property type="component" value="Unassembled WGS sequence"/>
</dbReference>
<name>A0A8K0KTF8_LADFU</name>
<comment type="caution">
    <text evidence="1">The sequence shown here is derived from an EMBL/GenBank/DDBJ whole genome shotgun (WGS) entry which is preliminary data.</text>
</comment>
<evidence type="ECO:0000313" key="1">
    <source>
        <dbReference type="EMBL" id="KAG8240038.1"/>
    </source>
</evidence>
<dbReference type="EMBL" id="KZ310767">
    <property type="protein sequence ID" value="KAG8240038.1"/>
    <property type="molecule type" value="Genomic_DNA"/>
</dbReference>
<accession>A0A8K0KTF8</accession>
<protein>
    <submittedName>
        <fullName evidence="1">Uncharacterized protein</fullName>
    </submittedName>
</protein>
<sequence>MKHAKERYLAVCPSEGDERIVSGSDDFTMIMWQPEKDKKPIVKPIYKSDDKSIIFNYQTISNISIIPIIFDGSDVLIEVFSGAPQGAHLAPLPFTVCKLFDISFQLLSLSPFCCSVDRTSAAD</sequence>
<reference evidence="1" key="1">
    <citation type="submission" date="2013-04" db="EMBL/GenBank/DDBJ databases">
        <authorList>
            <person name="Qu J."/>
            <person name="Murali S.C."/>
            <person name="Bandaranaike D."/>
            <person name="Bellair M."/>
            <person name="Blankenburg K."/>
            <person name="Chao H."/>
            <person name="Dinh H."/>
            <person name="Doddapaneni H."/>
            <person name="Downs B."/>
            <person name="Dugan-Rocha S."/>
            <person name="Elkadiri S."/>
            <person name="Gnanaolivu R.D."/>
            <person name="Hernandez B."/>
            <person name="Javaid M."/>
            <person name="Jayaseelan J.C."/>
            <person name="Lee S."/>
            <person name="Li M."/>
            <person name="Ming W."/>
            <person name="Munidasa M."/>
            <person name="Muniz J."/>
            <person name="Nguyen L."/>
            <person name="Ongeri F."/>
            <person name="Osuji N."/>
            <person name="Pu L.-L."/>
            <person name="Puazo M."/>
            <person name="Qu C."/>
            <person name="Quiroz J."/>
            <person name="Raj R."/>
            <person name="Weissenberger G."/>
            <person name="Xin Y."/>
            <person name="Zou X."/>
            <person name="Han Y."/>
            <person name="Richards S."/>
            <person name="Worley K."/>
            <person name="Muzny D."/>
            <person name="Gibbs R."/>
        </authorList>
    </citation>
    <scope>NUCLEOTIDE SEQUENCE</scope>
    <source>
        <strain evidence="1">Sampled in the wild</strain>
    </source>
</reference>
<organism evidence="1 2">
    <name type="scientific">Ladona fulva</name>
    <name type="common">Scarce chaser dragonfly</name>
    <name type="synonym">Libellula fulva</name>
    <dbReference type="NCBI Taxonomy" id="123851"/>
    <lineage>
        <taxon>Eukaryota</taxon>
        <taxon>Metazoa</taxon>
        <taxon>Ecdysozoa</taxon>
        <taxon>Arthropoda</taxon>
        <taxon>Hexapoda</taxon>
        <taxon>Insecta</taxon>
        <taxon>Pterygota</taxon>
        <taxon>Palaeoptera</taxon>
        <taxon>Odonata</taxon>
        <taxon>Epiprocta</taxon>
        <taxon>Anisoptera</taxon>
        <taxon>Libelluloidea</taxon>
        <taxon>Libellulidae</taxon>
        <taxon>Ladona</taxon>
    </lineage>
</organism>
<dbReference type="OrthoDB" id="10267436at2759"/>
<keyword evidence="2" id="KW-1185">Reference proteome</keyword>
<dbReference type="AlphaFoldDB" id="A0A8K0KTF8"/>
<gene>
    <name evidence="1" type="ORF">J437_LFUL019603</name>
</gene>
<evidence type="ECO:0000313" key="2">
    <source>
        <dbReference type="Proteomes" id="UP000792457"/>
    </source>
</evidence>
<reference evidence="1" key="2">
    <citation type="submission" date="2017-10" db="EMBL/GenBank/DDBJ databases">
        <title>Ladona fulva Genome sequencing and assembly.</title>
        <authorList>
            <person name="Murali S."/>
            <person name="Richards S."/>
            <person name="Bandaranaike D."/>
            <person name="Bellair M."/>
            <person name="Blankenburg K."/>
            <person name="Chao H."/>
            <person name="Dinh H."/>
            <person name="Doddapaneni H."/>
            <person name="Dugan-Rocha S."/>
            <person name="Elkadiri S."/>
            <person name="Gnanaolivu R."/>
            <person name="Hernandez B."/>
            <person name="Skinner E."/>
            <person name="Javaid M."/>
            <person name="Lee S."/>
            <person name="Li M."/>
            <person name="Ming W."/>
            <person name="Munidasa M."/>
            <person name="Muniz J."/>
            <person name="Nguyen L."/>
            <person name="Hughes D."/>
            <person name="Osuji N."/>
            <person name="Pu L.-L."/>
            <person name="Puazo M."/>
            <person name="Qu C."/>
            <person name="Quiroz J."/>
            <person name="Raj R."/>
            <person name="Weissenberger G."/>
            <person name="Xin Y."/>
            <person name="Zou X."/>
            <person name="Han Y."/>
            <person name="Worley K."/>
            <person name="Muzny D."/>
            <person name="Gibbs R."/>
        </authorList>
    </citation>
    <scope>NUCLEOTIDE SEQUENCE</scope>
    <source>
        <strain evidence="1">Sampled in the wild</strain>
    </source>
</reference>